<reference evidence="1" key="1">
    <citation type="submission" date="2021-04" db="EMBL/GenBank/DDBJ databases">
        <title>Genomic insights into ecological role and evolution of a novel Thermoplasmata order Candidatus Sysuiplasmatales.</title>
        <authorList>
            <person name="Yuan Y."/>
        </authorList>
    </citation>
    <scope>NUCLEOTIDE SEQUENCE</scope>
    <source>
        <strain evidence="2">TUT19-bin139</strain>
        <strain evidence="1">YP2-bin.285</strain>
    </source>
</reference>
<evidence type="ECO:0000313" key="2">
    <source>
        <dbReference type="EMBL" id="MBX8643229.1"/>
    </source>
</evidence>
<accession>A0A8J7YJ58</accession>
<dbReference type="Proteomes" id="UP000750197">
    <property type="component" value="Unassembled WGS sequence"/>
</dbReference>
<dbReference type="AlphaFoldDB" id="A0A8J7YJ58"/>
<gene>
    <name evidence="1" type="ORF">J9259_02620</name>
    <name evidence="2" type="ORF">KIY12_00635</name>
</gene>
<evidence type="ECO:0000313" key="1">
    <source>
        <dbReference type="EMBL" id="MBX8631404.1"/>
    </source>
</evidence>
<dbReference type="EMBL" id="JAGVSJ010000004">
    <property type="protein sequence ID" value="MBX8631404.1"/>
    <property type="molecule type" value="Genomic_DNA"/>
</dbReference>
<sequence length="103" mass="11268">MPFNDYIGSRPDVKTEAHSFSLSASALCLTTWGELSGIECVTTSVINRKPYNGNTVCHSARHNADKGDRRPLPCVRAGYTFASPGHMLLRIFGWQRADRGAGV</sequence>
<evidence type="ECO:0000313" key="3">
    <source>
        <dbReference type="Proteomes" id="UP000716004"/>
    </source>
</evidence>
<name>A0A8J7YJ58_9ARCH</name>
<comment type="caution">
    <text evidence="1">The sequence shown here is derived from an EMBL/GenBank/DDBJ whole genome shotgun (WGS) entry which is preliminary data.</text>
</comment>
<dbReference type="Proteomes" id="UP000716004">
    <property type="component" value="Unassembled WGS sequence"/>
</dbReference>
<proteinExistence type="predicted"/>
<organism evidence="1 3">
    <name type="scientific">Candidatus Sysuiplasma superficiale</name>
    <dbReference type="NCBI Taxonomy" id="2823368"/>
    <lineage>
        <taxon>Archaea</taxon>
        <taxon>Methanobacteriati</taxon>
        <taxon>Thermoplasmatota</taxon>
        <taxon>Thermoplasmata</taxon>
        <taxon>Candidatus Sysuiplasmatales</taxon>
        <taxon>Candidatus Sysuiplasmataceae</taxon>
        <taxon>Candidatus Sysuiplasma</taxon>
    </lineage>
</organism>
<protein>
    <submittedName>
        <fullName evidence="1">Uncharacterized protein</fullName>
    </submittedName>
</protein>
<dbReference type="EMBL" id="JAHEAC010000002">
    <property type="protein sequence ID" value="MBX8643229.1"/>
    <property type="molecule type" value="Genomic_DNA"/>
</dbReference>